<accession>A0A4S2MLA0</accession>
<keyword evidence="1" id="KW-0862">Zinc</keyword>
<feature type="compositionally biased region" description="Basic and acidic residues" evidence="2">
    <location>
        <begin position="649"/>
        <end position="659"/>
    </location>
</feature>
<feature type="region of interest" description="Disordered" evidence="2">
    <location>
        <begin position="16"/>
        <end position="112"/>
    </location>
</feature>
<evidence type="ECO:0000259" key="3">
    <source>
        <dbReference type="PROSITE" id="PS50157"/>
    </source>
</evidence>
<organism evidence="4 5">
    <name type="scientific">Ascodesmis nigricans</name>
    <dbReference type="NCBI Taxonomy" id="341454"/>
    <lineage>
        <taxon>Eukaryota</taxon>
        <taxon>Fungi</taxon>
        <taxon>Dikarya</taxon>
        <taxon>Ascomycota</taxon>
        <taxon>Pezizomycotina</taxon>
        <taxon>Pezizomycetes</taxon>
        <taxon>Pezizales</taxon>
        <taxon>Ascodesmidaceae</taxon>
        <taxon>Ascodesmis</taxon>
    </lineage>
</organism>
<feature type="domain" description="C2H2-type" evidence="3">
    <location>
        <begin position="150"/>
        <end position="182"/>
    </location>
</feature>
<feature type="compositionally biased region" description="Low complexity" evidence="2">
    <location>
        <begin position="68"/>
        <end position="90"/>
    </location>
</feature>
<dbReference type="InParanoid" id="A0A4S2MLA0"/>
<dbReference type="InterPro" id="IPR036236">
    <property type="entry name" value="Znf_C2H2_sf"/>
</dbReference>
<dbReference type="GO" id="GO:0008270">
    <property type="term" value="F:zinc ion binding"/>
    <property type="evidence" value="ECO:0007669"/>
    <property type="project" value="UniProtKB-KW"/>
</dbReference>
<sequence>MPGKISLSSDAVVAPLINPAKRKAAIDNTPSAKRSRAAEDDTLQQKDASTTSSPQEQSSVSTATSTDSPSVAAASSGISPSSSLLASSSINTKSKSTVQQSRPSSAKSAEKNPNIREKRLLCTYSGCTKAFSRPCRLEEHLRSHTGERPFKCTADPSHCTKSFLRESHLKAHLKAIHEKAKTYRCTFQIPIGEEDNRGEFGFKRKASEPPNQGEDDGKHGHRECGARFTTNQHLKRHLESHEKTFPHICKDYPPCAAGFRKKGPLTRHVRSEHLKLPPWACTHQDVQDPAKKCEAAFENRGKLGNHVQTVHTGLAKKRYICAICTASKPLAETETVDTVNIDSTSSPTNPINPAKVINHDATAATSDSPSLSSSTFPILTTPNPLPLPLLRAEGLSGFHTHAELRLHISTAHPPTCHLCGYIAQRPRDLKTHISAHHPQQQPQQSLDDRRIWMCEWPNCFQDFTLKRNLRAHTRIVHQGLKPYPCAECAERFAYRSVLERHVAKTHSPSVGSGGGAGEEEGEGGGGKKSTSTKTRRKNTQNRARRRTREQNLLQKLTGVGYEHTGRDWKCPVEGCEWRAYRKWDLAVHLGAEKGHGMVEGEVAGVLGIYAGGDAVGEQDGEMGMRDEDMGDEMATESESESDGDWSVASDHESDCRDDNDYNDDETAAVGTREAEAGVEVMN</sequence>
<dbReference type="OrthoDB" id="4748970at2759"/>
<name>A0A4S2MLA0_9PEZI</name>
<dbReference type="GO" id="GO:0005634">
    <property type="term" value="C:nucleus"/>
    <property type="evidence" value="ECO:0007669"/>
    <property type="project" value="TreeGrafter"/>
</dbReference>
<dbReference type="PROSITE" id="PS50157">
    <property type="entry name" value="ZINC_FINGER_C2H2_2"/>
    <property type="match status" value="6"/>
</dbReference>
<dbReference type="Proteomes" id="UP000298138">
    <property type="component" value="Unassembled WGS sequence"/>
</dbReference>
<feature type="region of interest" description="Disordered" evidence="2">
    <location>
        <begin position="625"/>
        <end position="682"/>
    </location>
</feature>
<dbReference type="Gene3D" id="3.30.160.60">
    <property type="entry name" value="Classic Zinc Finger"/>
    <property type="match status" value="5"/>
</dbReference>
<dbReference type="InterPro" id="IPR051061">
    <property type="entry name" value="Zinc_finger_trans_reg"/>
</dbReference>
<feature type="compositionally biased region" description="Polar residues" evidence="2">
    <location>
        <begin position="91"/>
        <end position="107"/>
    </location>
</feature>
<keyword evidence="1" id="KW-0863">Zinc-finger</keyword>
<keyword evidence="5" id="KW-1185">Reference proteome</keyword>
<feature type="compositionally biased region" description="Basic residues" evidence="2">
    <location>
        <begin position="533"/>
        <end position="547"/>
    </location>
</feature>
<feature type="domain" description="C2H2-type" evidence="3">
    <location>
        <begin position="452"/>
        <end position="482"/>
    </location>
</feature>
<dbReference type="GO" id="GO:0006357">
    <property type="term" value="P:regulation of transcription by RNA polymerase II"/>
    <property type="evidence" value="ECO:0007669"/>
    <property type="project" value="TreeGrafter"/>
</dbReference>
<dbReference type="AlphaFoldDB" id="A0A4S2MLA0"/>
<dbReference type="PANTHER" id="PTHR46179:SF26">
    <property type="entry name" value="ZINC FINGER PROTEIN 423 HOMOLOG"/>
    <property type="match status" value="1"/>
</dbReference>
<protein>
    <recommendedName>
        <fullName evidence="3">C2H2-type domain-containing protein</fullName>
    </recommendedName>
</protein>
<evidence type="ECO:0000313" key="5">
    <source>
        <dbReference type="Proteomes" id="UP000298138"/>
    </source>
</evidence>
<feature type="compositionally biased region" description="Basic and acidic residues" evidence="2">
    <location>
        <begin position="198"/>
        <end position="207"/>
    </location>
</feature>
<feature type="compositionally biased region" description="Basic and acidic residues" evidence="2">
    <location>
        <begin position="215"/>
        <end position="224"/>
    </location>
</feature>
<dbReference type="PROSITE" id="PS00028">
    <property type="entry name" value="ZINC_FINGER_C2H2_1"/>
    <property type="match status" value="3"/>
</dbReference>
<gene>
    <name evidence="4" type="ORF">EX30DRAFT_366392</name>
</gene>
<evidence type="ECO:0000256" key="1">
    <source>
        <dbReference type="PROSITE-ProRule" id="PRU00042"/>
    </source>
</evidence>
<feature type="domain" description="C2H2-type" evidence="3">
    <location>
        <begin position="483"/>
        <end position="507"/>
    </location>
</feature>
<feature type="region of interest" description="Disordered" evidence="2">
    <location>
        <begin position="504"/>
        <end position="551"/>
    </location>
</feature>
<dbReference type="STRING" id="341454.A0A4S2MLA0"/>
<feature type="domain" description="C2H2-type" evidence="3">
    <location>
        <begin position="219"/>
        <end position="246"/>
    </location>
</feature>
<evidence type="ECO:0000313" key="4">
    <source>
        <dbReference type="EMBL" id="TGZ77826.1"/>
    </source>
</evidence>
<dbReference type="SUPFAM" id="SSF57667">
    <property type="entry name" value="beta-beta-alpha zinc fingers"/>
    <property type="match status" value="3"/>
</dbReference>
<dbReference type="InterPro" id="IPR013087">
    <property type="entry name" value="Znf_C2H2_type"/>
</dbReference>
<feature type="domain" description="C2H2-type" evidence="3">
    <location>
        <begin position="120"/>
        <end position="149"/>
    </location>
</feature>
<evidence type="ECO:0000256" key="2">
    <source>
        <dbReference type="SAM" id="MobiDB-lite"/>
    </source>
</evidence>
<dbReference type="SMART" id="SM00355">
    <property type="entry name" value="ZnF_C2H2"/>
    <property type="match status" value="9"/>
</dbReference>
<dbReference type="PANTHER" id="PTHR46179">
    <property type="entry name" value="ZINC FINGER PROTEIN"/>
    <property type="match status" value="1"/>
</dbReference>
<proteinExistence type="predicted"/>
<feature type="compositionally biased region" description="Polar residues" evidence="2">
    <location>
        <begin position="45"/>
        <end position="67"/>
    </location>
</feature>
<reference evidence="4 5" key="1">
    <citation type="submission" date="2019-04" db="EMBL/GenBank/DDBJ databases">
        <title>Comparative genomics and transcriptomics to analyze fruiting body development in filamentous ascomycetes.</title>
        <authorList>
            <consortium name="DOE Joint Genome Institute"/>
            <person name="Lutkenhaus R."/>
            <person name="Traeger S."/>
            <person name="Breuer J."/>
            <person name="Kuo A."/>
            <person name="Lipzen A."/>
            <person name="Pangilinan J."/>
            <person name="Dilworth D."/>
            <person name="Sandor L."/>
            <person name="Poggeler S."/>
            <person name="Barry K."/>
            <person name="Grigoriev I.V."/>
            <person name="Nowrousian M."/>
        </authorList>
    </citation>
    <scope>NUCLEOTIDE SEQUENCE [LARGE SCALE GENOMIC DNA]</scope>
    <source>
        <strain evidence="4 5">CBS 389.68</strain>
    </source>
</reference>
<dbReference type="EMBL" id="ML220148">
    <property type="protein sequence ID" value="TGZ77826.1"/>
    <property type="molecule type" value="Genomic_DNA"/>
</dbReference>
<feature type="region of interest" description="Disordered" evidence="2">
    <location>
        <begin position="198"/>
        <end position="224"/>
    </location>
</feature>
<feature type="domain" description="C2H2-type" evidence="3">
    <location>
        <begin position="247"/>
        <end position="278"/>
    </location>
</feature>
<feature type="compositionally biased region" description="Acidic residues" evidence="2">
    <location>
        <begin position="628"/>
        <end position="643"/>
    </location>
</feature>
<keyword evidence="1" id="KW-0479">Metal-binding</keyword>